<dbReference type="RefSeq" id="WP_189533704.1">
    <property type="nucleotide sequence ID" value="NZ_BMYX01000009.1"/>
</dbReference>
<dbReference type="AlphaFoldDB" id="A0A918P313"/>
<reference evidence="1" key="1">
    <citation type="journal article" date="2014" name="Int. J. Syst. Evol. Microbiol.">
        <title>Complete genome sequence of Corynebacterium casei LMG S-19264T (=DSM 44701T), isolated from a smear-ripened cheese.</title>
        <authorList>
            <consortium name="US DOE Joint Genome Institute (JGI-PGF)"/>
            <person name="Walter F."/>
            <person name="Albersmeier A."/>
            <person name="Kalinowski J."/>
            <person name="Ruckert C."/>
        </authorList>
    </citation>
    <scope>NUCLEOTIDE SEQUENCE</scope>
    <source>
        <strain evidence="1">KCTC 32182</strain>
    </source>
</reference>
<evidence type="ECO:0000313" key="2">
    <source>
        <dbReference type="Proteomes" id="UP000645257"/>
    </source>
</evidence>
<gene>
    <name evidence="1" type="ORF">GCM10011289_19130</name>
</gene>
<dbReference type="EMBL" id="BMYX01000009">
    <property type="protein sequence ID" value="GGY15935.1"/>
    <property type="molecule type" value="Genomic_DNA"/>
</dbReference>
<proteinExistence type="predicted"/>
<accession>A0A918P313</accession>
<reference evidence="1" key="2">
    <citation type="submission" date="2020-09" db="EMBL/GenBank/DDBJ databases">
        <authorList>
            <person name="Sun Q."/>
            <person name="Kim S."/>
        </authorList>
    </citation>
    <scope>NUCLEOTIDE SEQUENCE</scope>
    <source>
        <strain evidence="1">KCTC 32182</strain>
    </source>
</reference>
<organism evidence="1 2">
    <name type="scientific">Paludibacterium paludis</name>
    <dbReference type="NCBI Taxonomy" id="1225769"/>
    <lineage>
        <taxon>Bacteria</taxon>
        <taxon>Pseudomonadati</taxon>
        <taxon>Pseudomonadota</taxon>
        <taxon>Betaproteobacteria</taxon>
        <taxon>Neisseriales</taxon>
        <taxon>Chromobacteriaceae</taxon>
        <taxon>Paludibacterium</taxon>
    </lineage>
</organism>
<name>A0A918P313_9NEIS</name>
<evidence type="ECO:0000313" key="1">
    <source>
        <dbReference type="EMBL" id="GGY15935.1"/>
    </source>
</evidence>
<protein>
    <submittedName>
        <fullName evidence="1">Uncharacterized protein</fullName>
    </submittedName>
</protein>
<dbReference type="Proteomes" id="UP000645257">
    <property type="component" value="Unassembled WGS sequence"/>
</dbReference>
<keyword evidence="2" id="KW-1185">Reference proteome</keyword>
<comment type="caution">
    <text evidence="1">The sequence shown here is derived from an EMBL/GenBank/DDBJ whole genome shotgun (WGS) entry which is preliminary data.</text>
</comment>
<sequence length="92" mass="10649">MQPDKTLARTRSVRRVVSDCIHSALDALEYAEEPRLIWWDGRLLRMHRLTSRKARQIMHEPDAFPGLLGVYDHRALYSDLAEPLEDLLGVPL</sequence>